<dbReference type="InterPro" id="IPR001387">
    <property type="entry name" value="Cro/C1-type_HTH"/>
</dbReference>
<dbReference type="GO" id="GO:0003700">
    <property type="term" value="F:DNA-binding transcription factor activity"/>
    <property type="evidence" value="ECO:0007669"/>
    <property type="project" value="TreeGrafter"/>
</dbReference>
<keyword evidence="1" id="KW-0805">Transcription regulation</keyword>
<dbReference type="KEGG" id="yti:FNA67_21345"/>
<dbReference type="OrthoDB" id="5171752at2"/>
<evidence type="ECO:0000256" key="2">
    <source>
        <dbReference type="ARBA" id="ARBA00023125"/>
    </source>
</evidence>
<keyword evidence="7" id="KW-1185">Reference proteome</keyword>
<dbReference type="CDD" id="cd06267">
    <property type="entry name" value="PBP1_LacI_sugar_binding-like"/>
    <property type="match status" value="1"/>
</dbReference>
<dbReference type="InterPro" id="IPR028082">
    <property type="entry name" value="Peripla_BP_I"/>
</dbReference>
<keyword evidence="2" id="KW-0238">DNA-binding</keyword>
<dbReference type="InterPro" id="IPR000843">
    <property type="entry name" value="HTH_LacI"/>
</dbReference>
<proteinExistence type="predicted"/>
<sequence length="340" mass="36333">MAEGSLMATIHDVAEDAGVSPTTVSRYLNNRIELPAATAARIDASIAKLDYRPNLLAKRLSTGKTEAIGLVAPEIGNPFFAELASAVEDEAENHGYAVFMSSTHGRREREIACLNRLSDRHVDGLIMMTNAPDDGSLARLIAGHENVVMIDEEIPGVNAPRVYADNISGGYLAGRHLIEMGHTRIGMIGGPEGLFSVGERRAGFERALAEAGLALAPQDVFLGEYTRDFGRAAALDLLARADRPTAVFAQSDYNAIGILGALRELGLAAPKDLSIVGFDDMPFAELTSPALTTIRQPIAAIGRLGFQTLLALLNKQDVADVTQLPVELVIRDSVARPPKD</sequence>
<dbReference type="AlphaFoldDB" id="A0A5B9DTT4"/>
<dbReference type="Gene3D" id="1.10.260.40">
    <property type="entry name" value="lambda repressor-like DNA-binding domains"/>
    <property type="match status" value="1"/>
</dbReference>
<dbReference type="Pfam" id="PF00356">
    <property type="entry name" value="LacI"/>
    <property type="match status" value="1"/>
</dbReference>
<feature type="domain" description="HTH cro/C1-type" evidence="5">
    <location>
        <begin position="9"/>
        <end position="42"/>
    </location>
</feature>
<dbReference type="Proteomes" id="UP000321062">
    <property type="component" value="Chromosome"/>
</dbReference>
<dbReference type="PROSITE" id="PS50943">
    <property type="entry name" value="HTH_CROC1"/>
    <property type="match status" value="1"/>
</dbReference>
<dbReference type="PRINTS" id="PR00036">
    <property type="entry name" value="HTHLACI"/>
</dbReference>
<dbReference type="EMBL" id="CP041690">
    <property type="protein sequence ID" value="QEE22553.1"/>
    <property type="molecule type" value="Genomic_DNA"/>
</dbReference>
<dbReference type="PANTHER" id="PTHR30146">
    <property type="entry name" value="LACI-RELATED TRANSCRIPTIONAL REPRESSOR"/>
    <property type="match status" value="1"/>
</dbReference>
<dbReference type="SMART" id="SM00354">
    <property type="entry name" value="HTH_LACI"/>
    <property type="match status" value="1"/>
</dbReference>
<dbReference type="Gene3D" id="3.40.50.2300">
    <property type="match status" value="2"/>
</dbReference>
<evidence type="ECO:0000256" key="1">
    <source>
        <dbReference type="ARBA" id="ARBA00023015"/>
    </source>
</evidence>
<accession>A0A5B9DTT4</accession>
<dbReference type="SUPFAM" id="SSF47413">
    <property type="entry name" value="lambda repressor-like DNA-binding domains"/>
    <property type="match status" value="1"/>
</dbReference>
<evidence type="ECO:0000313" key="6">
    <source>
        <dbReference type="EMBL" id="QEE22553.1"/>
    </source>
</evidence>
<gene>
    <name evidence="6" type="ORF">FNA67_21345</name>
</gene>
<name>A0A5B9DTT4_9HYPH</name>
<evidence type="ECO:0000256" key="3">
    <source>
        <dbReference type="ARBA" id="ARBA00023163"/>
    </source>
</evidence>
<evidence type="ECO:0000259" key="4">
    <source>
        <dbReference type="PROSITE" id="PS50932"/>
    </source>
</evidence>
<reference evidence="6 7" key="1">
    <citation type="journal article" date="2015" name="Int. J. Syst. Evol. Microbiol.">
        <title>Youhaiella tibetensis gen. nov., sp. nov., isolated from subsurface sediment.</title>
        <authorList>
            <person name="Wang Y.X."/>
            <person name="Huang F.Q."/>
            <person name="Nogi Y."/>
            <person name="Pang S.J."/>
            <person name="Wang P.K."/>
            <person name="Lv J."/>
        </authorList>
    </citation>
    <scope>NUCLEOTIDE SEQUENCE [LARGE SCALE GENOMIC DNA]</scope>
    <source>
        <strain evidence="7">fig4</strain>
    </source>
</reference>
<dbReference type="PANTHER" id="PTHR30146:SF153">
    <property type="entry name" value="LACTOSE OPERON REPRESSOR"/>
    <property type="match status" value="1"/>
</dbReference>
<dbReference type="PROSITE" id="PS50932">
    <property type="entry name" value="HTH_LACI_2"/>
    <property type="match status" value="1"/>
</dbReference>
<dbReference type="PROSITE" id="PS00356">
    <property type="entry name" value="HTH_LACI_1"/>
    <property type="match status" value="1"/>
</dbReference>
<organism evidence="6 7">
    <name type="scientific">Paradevosia tibetensis</name>
    <dbReference type="NCBI Taxonomy" id="1447062"/>
    <lineage>
        <taxon>Bacteria</taxon>
        <taxon>Pseudomonadati</taxon>
        <taxon>Pseudomonadota</taxon>
        <taxon>Alphaproteobacteria</taxon>
        <taxon>Hyphomicrobiales</taxon>
        <taxon>Devosiaceae</taxon>
        <taxon>Paradevosia</taxon>
    </lineage>
</organism>
<dbReference type="InterPro" id="IPR046335">
    <property type="entry name" value="LacI/GalR-like_sensor"/>
</dbReference>
<dbReference type="SUPFAM" id="SSF53822">
    <property type="entry name" value="Periplasmic binding protein-like I"/>
    <property type="match status" value="1"/>
</dbReference>
<dbReference type="CDD" id="cd01392">
    <property type="entry name" value="HTH_LacI"/>
    <property type="match status" value="1"/>
</dbReference>
<dbReference type="GO" id="GO:0000976">
    <property type="term" value="F:transcription cis-regulatory region binding"/>
    <property type="evidence" value="ECO:0007669"/>
    <property type="project" value="TreeGrafter"/>
</dbReference>
<evidence type="ECO:0000313" key="7">
    <source>
        <dbReference type="Proteomes" id="UP000321062"/>
    </source>
</evidence>
<protein>
    <submittedName>
        <fullName evidence="6">LacI family transcriptional regulator</fullName>
    </submittedName>
</protein>
<evidence type="ECO:0000259" key="5">
    <source>
        <dbReference type="PROSITE" id="PS50943"/>
    </source>
</evidence>
<dbReference type="Pfam" id="PF13377">
    <property type="entry name" value="Peripla_BP_3"/>
    <property type="match status" value="1"/>
</dbReference>
<feature type="domain" description="HTH lacI-type" evidence="4">
    <location>
        <begin position="8"/>
        <end position="62"/>
    </location>
</feature>
<dbReference type="InterPro" id="IPR010982">
    <property type="entry name" value="Lambda_DNA-bd_dom_sf"/>
</dbReference>
<keyword evidence="3" id="KW-0804">Transcription</keyword>